<name>F7PVH2_9MOLU</name>
<feature type="transmembrane region" description="Helical" evidence="1">
    <location>
        <begin position="538"/>
        <end position="558"/>
    </location>
</feature>
<keyword evidence="1" id="KW-1133">Transmembrane helix</keyword>
<feature type="domain" description="Pesticidal crystal protein Cry22Aa Ig-like" evidence="2">
    <location>
        <begin position="155"/>
        <end position="203"/>
    </location>
</feature>
<evidence type="ECO:0000313" key="3">
    <source>
        <dbReference type="EMBL" id="ERJ12860.1"/>
    </source>
</evidence>
<keyword evidence="1" id="KW-0812">Transmembrane</keyword>
<reference evidence="3 4" key="2">
    <citation type="journal article" date="2013" name="PLoS ONE">
        <title>INDIGO - INtegrated Data Warehouse of MIcrobial GenOmes with Examples from the Red Sea Extremophiles.</title>
        <authorList>
            <person name="Alam I."/>
            <person name="Antunes A."/>
            <person name="Kamau A.A."/>
            <person name="Ba Alawi W."/>
            <person name="Kalkatawi M."/>
            <person name="Stingl U."/>
            <person name="Bajic V.B."/>
        </authorList>
    </citation>
    <scope>NUCLEOTIDE SEQUENCE [LARGE SCALE GENOMIC DNA]</scope>
    <source>
        <strain evidence="3 4">SSD-17B</strain>
    </source>
</reference>
<dbReference type="eggNOG" id="COG3227">
    <property type="taxonomic scope" value="Bacteria"/>
</dbReference>
<dbReference type="Pfam" id="PF16403">
    <property type="entry name" value="Bact_surface_Ig-like"/>
    <property type="match status" value="2"/>
</dbReference>
<dbReference type="Proteomes" id="UP000005707">
    <property type="component" value="Unassembled WGS sequence"/>
</dbReference>
<organism evidence="3 4">
    <name type="scientific">Haloplasma contractile SSD-17B</name>
    <dbReference type="NCBI Taxonomy" id="1033810"/>
    <lineage>
        <taxon>Bacteria</taxon>
        <taxon>Bacillati</taxon>
        <taxon>Mycoplasmatota</taxon>
        <taxon>Mollicutes</taxon>
        <taxon>Haloplasmatales</taxon>
        <taxon>Haloplasmataceae</taxon>
        <taxon>Haloplasma</taxon>
    </lineage>
</organism>
<proteinExistence type="predicted"/>
<dbReference type="InParanoid" id="F7PVH2"/>
<dbReference type="EMBL" id="AFNU02000003">
    <property type="protein sequence ID" value="ERJ12860.1"/>
    <property type="molecule type" value="Genomic_DNA"/>
</dbReference>
<comment type="caution">
    <text evidence="3">The sequence shown here is derived from an EMBL/GenBank/DDBJ whole genome shotgun (WGS) entry which is preliminary data.</text>
</comment>
<evidence type="ECO:0000259" key="2">
    <source>
        <dbReference type="Pfam" id="PF16403"/>
    </source>
</evidence>
<gene>
    <name evidence="3" type="ORF">HLPCO_001200</name>
</gene>
<accession>F7PVH2</accession>
<dbReference type="STRING" id="1033810.HLPCO_001200"/>
<reference evidence="3 4" key="1">
    <citation type="journal article" date="2011" name="J. Bacteriol.">
        <title>Genome sequence of Haloplasma contractile, an unusual contractile bacterium from a deep-sea anoxic brine lake.</title>
        <authorList>
            <person name="Antunes A."/>
            <person name="Alam I."/>
            <person name="El Dorry H."/>
            <person name="Siam R."/>
            <person name="Robertson A."/>
            <person name="Bajic V.B."/>
            <person name="Stingl U."/>
        </authorList>
    </citation>
    <scope>NUCLEOTIDE SEQUENCE [LARGE SCALE GENOMIC DNA]</scope>
    <source>
        <strain evidence="3 4">SSD-17B</strain>
    </source>
</reference>
<dbReference type="InterPro" id="IPR013783">
    <property type="entry name" value="Ig-like_fold"/>
</dbReference>
<keyword evidence="1" id="KW-0472">Membrane</keyword>
<dbReference type="InterPro" id="IPR032179">
    <property type="entry name" value="Cry22Aa_Ig-like"/>
</dbReference>
<protein>
    <recommendedName>
        <fullName evidence="2">Pesticidal crystal protein Cry22Aa Ig-like domain-containing protein</fullName>
    </recommendedName>
</protein>
<feature type="domain" description="Pesticidal crystal protein Cry22Aa Ig-like" evidence="2">
    <location>
        <begin position="462"/>
        <end position="522"/>
    </location>
</feature>
<dbReference type="Gene3D" id="2.60.40.10">
    <property type="entry name" value="Immunoglobulins"/>
    <property type="match status" value="3"/>
</dbReference>
<evidence type="ECO:0000256" key="1">
    <source>
        <dbReference type="SAM" id="Phobius"/>
    </source>
</evidence>
<dbReference type="AlphaFoldDB" id="F7PVH2"/>
<evidence type="ECO:0000313" key="4">
    <source>
        <dbReference type="Proteomes" id="UP000005707"/>
    </source>
</evidence>
<sequence>MRTVVKGLFVLFYMFMYTSIAGEEVSAERDHQAFLTLTNCNVIETDQSNSVYFIGKEEVIVDTDLSLNELTEEVYACNQEGKDVSHKLEVYSDVDFKKEGKYQIIYKLDHLLQETFIQTVFVKEKYHEGNKQEPTFIGIHDSYVLEVSRKVDLLDGIYAYDRIDGDLTSDIQLNMNNLDINQEGKYLIEYNVTNSRGIKKTKEVIVYVLDKELPYITTEVDFFKTIVETEPNRTEWLEQIRVYDFNNVDEDLSERISFDDHDVNYDKIGKYEITITVSGLNNHKRTIKRPLYVLEPETPSLFNVKTFIMNLKTYDIDWLSGVDIIDYKTNQNALIIEVYDNRINLEKEGTYPLYYLVKDSDGHKKLKTTKVIVADLKAPDICIEEDLIFEVDSMPPIWEFIISAIDQETEDNTELEIDPSEIDFSELGTYPLYVKAFDKQGNVTEDVYEVEIVPKEGPVLFGIKDQSIRAGDSYNPLEGIKAIDLHDGDLTDQIKVSGFYDSFKEGTYAITLSIKDSDGNLNSDTFILSVDESHYKIVSFYIVVVGVIFLILSAIVMIGKQDND</sequence>
<keyword evidence="4" id="KW-1185">Reference proteome</keyword>
<dbReference type="RefSeq" id="WP_008825727.1">
    <property type="nucleotide sequence ID" value="NZ_AFNU02000003.1"/>
</dbReference>
<dbReference type="OrthoDB" id="2487348at2"/>